<proteinExistence type="predicted"/>
<name>A0AA88PSH6_9TELE</name>
<sequence length="97" mass="10984">MVKIIFLPSETLTSERSEICQVTICLCREQVQVRKRASLGVYGSARARWRSAEDYFIKAIIPSEASRSDTAQAGQALSWTFCYSSRRTFRDKGSILV</sequence>
<evidence type="ECO:0000313" key="2">
    <source>
        <dbReference type="Proteomes" id="UP001187343"/>
    </source>
</evidence>
<dbReference type="Proteomes" id="UP001187343">
    <property type="component" value="Unassembled WGS sequence"/>
</dbReference>
<organism evidence="1 2">
    <name type="scientific">Cirrhinus molitorella</name>
    <name type="common">mud carp</name>
    <dbReference type="NCBI Taxonomy" id="172907"/>
    <lineage>
        <taxon>Eukaryota</taxon>
        <taxon>Metazoa</taxon>
        <taxon>Chordata</taxon>
        <taxon>Craniata</taxon>
        <taxon>Vertebrata</taxon>
        <taxon>Euteleostomi</taxon>
        <taxon>Actinopterygii</taxon>
        <taxon>Neopterygii</taxon>
        <taxon>Teleostei</taxon>
        <taxon>Ostariophysi</taxon>
        <taxon>Cypriniformes</taxon>
        <taxon>Cyprinidae</taxon>
        <taxon>Labeoninae</taxon>
        <taxon>Labeonini</taxon>
        <taxon>Cirrhinus</taxon>
    </lineage>
</organism>
<dbReference type="EMBL" id="JAUYZG010000011">
    <property type="protein sequence ID" value="KAK2894446.1"/>
    <property type="molecule type" value="Genomic_DNA"/>
</dbReference>
<comment type="caution">
    <text evidence="1">The sequence shown here is derived from an EMBL/GenBank/DDBJ whole genome shotgun (WGS) entry which is preliminary data.</text>
</comment>
<keyword evidence="2" id="KW-1185">Reference proteome</keyword>
<accession>A0AA88PSH6</accession>
<gene>
    <name evidence="1" type="ORF">Q8A67_011675</name>
</gene>
<dbReference type="AlphaFoldDB" id="A0AA88PSH6"/>
<evidence type="ECO:0000313" key="1">
    <source>
        <dbReference type="EMBL" id="KAK2894446.1"/>
    </source>
</evidence>
<reference evidence="1" key="1">
    <citation type="submission" date="2023-08" db="EMBL/GenBank/DDBJ databases">
        <title>Chromosome-level Genome Assembly of mud carp (Cirrhinus molitorella).</title>
        <authorList>
            <person name="Liu H."/>
        </authorList>
    </citation>
    <scope>NUCLEOTIDE SEQUENCE</scope>
    <source>
        <strain evidence="1">Prfri</strain>
        <tissue evidence="1">Muscle</tissue>
    </source>
</reference>
<protein>
    <submittedName>
        <fullName evidence="1">Uncharacterized protein</fullName>
    </submittedName>
</protein>